<keyword evidence="1" id="KW-0812">Transmembrane</keyword>
<dbReference type="EMBL" id="JBGJLR010000008">
    <property type="protein sequence ID" value="MEZ2739554.1"/>
    <property type="molecule type" value="Genomic_DNA"/>
</dbReference>
<dbReference type="Proteomes" id="UP001567350">
    <property type="component" value="Unassembled WGS sequence"/>
</dbReference>
<keyword evidence="3" id="KW-1185">Reference proteome</keyword>
<dbReference type="RefSeq" id="WP_370893996.1">
    <property type="nucleotide sequence ID" value="NZ_JBGJLR010000008.1"/>
</dbReference>
<organism evidence="2 3">
    <name type="scientific">Comamonas jiangduensis</name>
    <dbReference type="NCBI Taxonomy" id="1194168"/>
    <lineage>
        <taxon>Bacteria</taxon>
        <taxon>Pseudomonadati</taxon>
        <taxon>Pseudomonadota</taxon>
        <taxon>Betaproteobacteria</taxon>
        <taxon>Burkholderiales</taxon>
        <taxon>Comamonadaceae</taxon>
        <taxon>Comamonas</taxon>
    </lineage>
</organism>
<feature type="transmembrane region" description="Helical" evidence="1">
    <location>
        <begin position="53"/>
        <end position="72"/>
    </location>
</feature>
<reference evidence="2 3" key="1">
    <citation type="submission" date="2024-08" db="EMBL/GenBank/DDBJ databases">
        <authorList>
            <person name="Feng Z."/>
            <person name="Ronholm J."/>
        </authorList>
    </citation>
    <scope>NUCLEOTIDE SEQUENCE [LARGE SCALE GENOMIC DNA]</scope>
    <source>
        <strain evidence="2 3">4-AB0-8</strain>
    </source>
</reference>
<gene>
    <name evidence="2" type="ORF">ACBP88_08815</name>
</gene>
<feature type="transmembrane region" description="Helical" evidence="1">
    <location>
        <begin position="15"/>
        <end position="33"/>
    </location>
</feature>
<name>A0ABV4ICI5_9BURK</name>
<comment type="caution">
    <text evidence="2">The sequence shown here is derived from an EMBL/GenBank/DDBJ whole genome shotgun (WGS) entry which is preliminary data.</text>
</comment>
<evidence type="ECO:0000313" key="2">
    <source>
        <dbReference type="EMBL" id="MEZ2739554.1"/>
    </source>
</evidence>
<keyword evidence="1" id="KW-1133">Transmembrane helix</keyword>
<accession>A0ABV4ICI5</accession>
<keyword evidence="1" id="KW-0472">Membrane</keyword>
<evidence type="ECO:0000256" key="1">
    <source>
        <dbReference type="SAM" id="Phobius"/>
    </source>
</evidence>
<protein>
    <submittedName>
        <fullName evidence="2">Uncharacterized protein</fullName>
    </submittedName>
</protein>
<sequence length="250" mass="29431">MQSEKNIFNLSKSDCSFIGASIFVSFFVLWFLWKVLELPSIFALLAMDDAAAWVQAIGSLILVGVTVFLFFAGESRRNIEKDAERKIDIDKAKLFLLQNGNVFGEIEVFSKLNQIHYYDDSRRGEGSNLFYYPALDYFYVEYESIKKLCWEFEVFMQMQVPIGVPELCVPYVFEQQKIIRQISNFVREDRKAINDLLRLKASRKRSFENYELLWVAEIDFEFSCSIPMLKKLINELKLSYEKMEHEIFSR</sequence>
<proteinExistence type="predicted"/>
<evidence type="ECO:0000313" key="3">
    <source>
        <dbReference type="Proteomes" id="UP001567350"/>
    </source>
</evidence>